<dbReference type="AlphaFoldDB" id="A0A3M5W2J6"/>
<proteinExistence type="predicted"/>
<accession>A0A3M5W2J6</accession>
<gene>
    <name evidence="1" type="ORF">ALP29_200484</name>
</gene>
<evidence type="ECO:0000313" key="2">
    <source>
        <dbReference type="Proteomes" id="UP000280395"/>
    </source>
</evidence>
<protein>
    <submittedName>
        <fullName evidence="1">Uncharacterized protein</fullName>
    </submittedName>
</protein>
<organism evidence="1 2">
    <name type="scientific">Pseudomonas syringae pv. avii</name>
    <dbReference type="NCBI Taxonomy" id="663959"/>
    <lineage>
        <taxon>Bacteria</taxon>
        <taxon>Pseudomonadati</taxon>
        <taxon>Pseudomonadota</taxon>
        <taxon>Gammaproteobacteria</taxon>
        <taxon>Pseudomonadales</taxon>
        <taxon>Pseudomonadaceae</taxon>
        <taxon>Pseudomonas</taxon>
        <taxon>Pseudomonas syringae</taxon>
    </lineage>
</organism>
<sequence>MLLRQCIVAARCSQLAKTVLALGGPTGAKQAAVQRFGFMTAQKP</sequence>
<dbReference type="EMBL" id="RBUA01000194">
    <property type="protein sequence ID" value="RMU64691.1"/>
    <property type="molecule type" value="Genomic_DNA"/>
</dbReference>
<dbReference type="Proteomes" id="UP000280395">
    <property type="component" value="Unassembled WGS sequence"/>
</dbReference>
<reference evidence="1 2" key="1">
    <citation type="submission" date="2018-08" db="EMBL/GenBank/DDBJ databases">
        <title>Recombination of ecologically and evolutionarily significant loci maintains genetic cohesion in the Pseudomonas syringae species complex.</title>
        <authorList>
            <person name="Dillon M."/>
            <person name="Thakur S."/>
            <person name="Almeida R.N.D."/>
            <person name="Weir B.S."/>
            <person name="Guttman D.S."/>
        </authorList>
    </citation>
    <scope>NUCLEOTIDE SEQUENCE [LARGE SCALE GENOMIC DNA]</scope>
    <source>
        <strain evidence="1 2">ICMP 14479</strain>
    </source>
</reference>
<evidence type="ECO:0000313" key="1">
    <source>
        <dbReference type="EMBL" id="RMU64691.1"/>
    </source>
</evidence>
<comment type="caution">
    <text evidence="1">The sequence shown here is derived from an EMBL/GenBank/DDBJ whole genome shotgun (WGS) entry which is preliminary data.</text>
</comment>
<name>A0A3M5W2J6_PSESX</name>